<comment type="subcellular location">
    <subcellularLocation>
        <location evidence="1">Golgi apparatus membrane</location>
        <topology evidence="1">Single-pass type II membrane protein</topology>
    </subcellularLocation>
</comment>
<evidence type="ECO:0000256" key="1">
    <source>
        <dbReference type="ARBA" id="ARBA00004323"/>
    </source>
</evidence>
<protein>
    <recommendedName>
        <fullName evidence="11">Mannan polymerase complexes subunit MNN9</fullName>
    </recommendedName>
</protein>
<dbReference type="GO" id="GO:0140497">
    <property type="term" value="C:mannan polymerase II complex"/>
    <property type="evidence" value="ECO:0007669"/>
    <property type="project" value="EnsemblFungi"/>
</dbReference>
<dbReference type="SUPFAM" id="SSF53448">
    <property type="entry name" value="Nucleotide-diphospho-sugar transferases"/>
    <property type="match status" value="1"/>
</dbReference>
<accession>A0A099NYM9</accession>
<dbReference type="Pfam" id="PF03452">
    <property type="entry name" value="Anp1"/>
    <property type="match status" value="1"/>
</dbReference>
<evidence type="ECO:0000256" key="3">
    <source>
        <dbReference type="ARBA" id="ARBA00022968"/>
    </source>
</evidence>
<keyword evidence="6 8" id="KW-0472">Membrane</keyword>
<proteinExistence type="inferred from homology"/>
<evidence type="ECO:0000313" key="10">
    <source>
        <dbReference type="Proteomes" id="UP000029867"/>
    </source>
</evidence>
<dbReference type="InterPro" id="IPR029044">
    <property type="entry name" value="Nucleotide-diphossugar_trans"/>
</dbReference>
<keyword evidence="5" id="KW-0333">Golgi apparatus</keyword>
<dbReference type="PANTHER" id="PTHR43083">
    <property type="entry name" value="MANNAN POLYMERASE II"/>
    <property type="match status" value="1"/>
</dbReference>
<dbReference type="GO" id="GO:0005801">
    <property type="term" value="C:cis-Golgi network"/>
    <property type="evidence" value="ECO:0007669"/>
    <property type="project" value="EnsemblFungi"/>
</dbReference>
<dbReference type="eggNOG" id="ENOG502QRPX">
    <property type="taxonomic scope" value="Eukaryota"/>
</dbReference>
<dbReference type="InterPro" id="IPR052086">
    <property type="entry name" value="Mannan_Polymerase_Subunit"/>
</dbReference>
<dbReference type="Proteomes" id="UP000029867">
    <property type="component" value="Unassembled WGS sequence"/>
</dbReference>
<dbReference type="FunFam" id="3.90.550.10:FF:000017">
    <property type="entry name" value="Mannan polymerase II complex ANP1 subunit"/>
    <property type="match status" value="1"/>
</dbReference>
<keyword evidence="2 8" id="KW-0812">Transmembrane</keyword>
<evidence type="ECO:0008006" key="11">
    <source>
        <dbReference type="Google" id="ProtNLM"/>
    </source>
</evidence>
<evidence type="ECO:0000313" key="9">
    <source>
        <dbReference type="EMBL" id="KGK36951.1"/>
    </source>
</evidence>
<sequence length="373" mass="43275">MALSHYKRCLEKHLLKSNRKIGLLAFIALALLFVLWSTREDSVRNTIAENRKNSKYSYTTNRDSLKKNWVPKNLPKDHISTYDLNKLKTTSDPLNNKEKILILTPMANFHEEYWNNLLALDYPKSLIELGFILPRTSEVDKALKKLQSKVKQVQSTTDKYSKITILRQDNDSQDSQLEKDRHAWDVQRERRSQMATARNSLLFSTIGPFTSWVLWLDSDIVETPHTLIQDLAKHDKPVIAANCYQRYYDENLKKDSIRPYDFNNWAESDEGLRLAATLPEDQIIVEGYQEIVTYRPLMAHFYNQNGDPAEEMALDGVGGTCLLVNADVHRDGAMFPNFPFYHLIETEGFAKMCKRLGYEVVGLPNYLVYHYNE</sequence>
<evidence type="ECO:0000256" key="2">
    <source>
        <dbReference type="ARBA" id="ARBA00022692"/>
    </source>
</evidence>
<keyword evidence="3" id="KW-0735">Signal-anchor</keyword>
<dbReference type="PANTHER" id="PTHR43083:SF6">
    <property type="entry name" value="MANNAN POLYMERASE COMPLEXES SUBUNIT MNN9"/>
    <property type="match status" value="1"/>
</dbReference>
<dbReference type="VEuPathDB" id="FungiDB:C5L36_0A08300"/>
<dbReference type="HOGENOM" id="CLU_017872_4_0_1"/>
<keyword evidence="4 8" id="KW-1133">Transmembrane helix</keyword>
<reference evidence="10" key="1">
    <citation type="journal article" date="2014" name="Microb. Cell Fact.">
        <title>Exploiting Issatchenkia orientalis SD108 for succinic acid production.</title>
        <authorList>
            <person name="Xiao H."/>
            <person name="Shao Z."/>
            <person name="Jiang Y."/>
            <person name="Dole S."/>
            <person name="Zhao H."/>
        </authorList>
    </citation>
    <scope>NUCLEOTIDE SEQUENCE [LARGE SCALE GENOMIC DNA]</scope>
    <source>
        <strain evidence="10">SD108</strain>
    </source>
</reference>
<organism evidence="9 10">
    <name type="scientific">Pichia kudriavzevii</name>
    <name type="common">Yeast</name>
    <name type="synonym">Issatchenkia orientalis</name>
    <dbReference type="NCBI Taxonomy" id="4909"/>
    <lineage>
        <taxon>Eukaryota</taxon>
        <taxon>Fungi</taxon>
        <taxon>Dikarya</taxon>
        <taxon>Ascomycota</taxon>
        <taxon>Saccharomycotina</taxon>
        <taxon>Pichiomycetes</taxon>
        <taxon>Pichiales</taxon>
        <taxon>Pichiaceae</taxon>
        <taxon>Pichia</taxon>
    </lineage>
</organism>
<feature type="transmembrane region" description="Helical" evidence="8">
    <location>
        <begin position="21"/>
        <end position="38"/>
    </location>
</feature>
<dbReference type="Gene3D" id="3.90.550.10">
    <property type="entry name" value="Spore Coat Polysaccharide Biosynthesis Protein SpsA, Chain A"/>
    <property type="match status" value="1"/>
</dbReference>
<dbReference type="GO" id="GO:0000032">
    <property type="term" value="P:cell wall mannoprotein biosynthetic process"/>
    <property type="evidence" value="ECO:0007669"/>
    <property type="project" value="TreeGrafter"/>
</dbReference>
<dbReference type="GO" id="GO:0018279">
    <property type="term" value="P:protein N-linked glycosylation via asparagine"/>
    <property type="evidence" value="ECO:0007669"/>
    <property type="project" value="EnsemblFungi"/>
</dbReference>
<gene>
    <name evidence="9" type="ORF">JL09_g3894</name>
</gene>
<evidence type="ECO:0000256" key="7">
    <source>
        <dbReference type="ARBA" id="ARBA00037964"/>
    </source>
</evidence>
<dbReference type="EMBL" id="JQFK01000048">
    <property type="protein sequence ID" value="KGK36951.1"/>
    <property type="molecule type" value="Genomic_DNA"/>
</dbReference>
<comment type="similarity">
    <text evidence="7">Belongs to the ANP1/MMN9/VAN1 family.</text>
</comment>
<evidence type="ECO:0000256" key="6">
    <source>
        <dbReference type="ARBA" id="ARBA00023136"/>
    </source>
</evidence>
<name>A0A099NYM9_PICKU</name>
<dbReference type="GO" id="GO:0000009">
    <property type="term" value="F:alpha-1,6-mannosyltransferase activity"/>
    <property type="evidence" value="ECO:0007669"/>
    <property type="project" value="EnsemblFungi"/>
</dbReference>
<dbReference type="AlphaFoldDB" id="A0A099NYM9"/>
<evidence type="ECO:0000256" key="5">
    <source>
        <dbReference type="ARBA" id="ARBA00023034"/>
    </source>
</evidence>
<evidence type="ECO:0000256" key="8">
    <source>
        <dbReference type="SAM" id="Phobius"/>
    </source>
</evidence>
<evidence type="ECO:0000256" key="4">
    <source>
        <dbReference type="ARBA" id="ARBA00022989"/>
    </source>
</evidence>
<comment type="caution">
    <text evidence="9">The sequence shown here is derived from an EMBL/GenBank/DDBJ whole genome shotgun (WGS) entry which is preliminary data.</text>
</comment>